<proteinExistence type="predicted"/>
<gene>
    <name evidence="1" type="ORF">LNGCCOLK_00012</name>
</gene>
<reference evidence="1" key="1">
    <citation type="submission" date="2020-06" db="EMBL/GenBank/DDBJ databases">
        <title>Unique genomic features of the anaerobic methanotrophic archaea.</title>
        <authorList>
            <person name="Chadwick G.L."/>
            <person name="Skennerton C.T."/>
            <person name="Laso-Perez R."/>
            <person name="Leu A.O."/>
            <person name="Speth D.R."/>
            <person name="Yu H."/>
            <person name="Morgan-Lang C."/>
            <person name="Hatzenpichler R."/>
            <person name="Goudeau D."/>
            <person name="Malmstrom R."/>
            <person name="Brazelton W.J."/>
            <person name="Woyke T."/>
            <person name="Hallam S.J."/>
            <person name="Tyson G.W."/>
            <person name="Wegener G."/>
            <person name="Boetius A."/>
            <person name="Orphan V."/>
        </authorList>
    </citation>
    <scope>NUCLEOTIDE SEQUENCE</scope>
</reference>
<name>A0A7G9YH51_9EURY</name>
<evidence type="ECO:0008006" key="2">
    <source>
        <dbReference type="Google" id="ProtNLM"/>
    </source>
</evidence>
<sequence>MKTKMVNMMLALLLISAAGVPAAMAAVPVPVPEPMPVMEDSPDMNFSKLQISPRHYGMDLMPGESDKITVTVKNPNNETVSVVPTVKDQPYSDYILDEAWVTITPVSAELEPDTEEEFTIEIEIPDDAERGQYSLQVAFTDDVMPTPYPSPYPMYINALDLHISVWKPPVIQIQPSYIYDRVESGKGYDYQINLKNIGEKEIEIDPKLGGERWYGFDMGMVAAFENDAITIDAPSVVPAGGTATVNMHLSVPAGAKGGYEGGLDLNIKDPSIDEWNGMIHLSFEVWTQPTEPYVKTFAVGSSEPITIEITSQQYGHYTCGGGSGGSEDEDPSFDVTLKESSGDYVTLTRTMAAYSGSVNLGGSDCTPPWEMDSSGMYDEGRTSYVERYTADGAVGTWKLCILPHYVEEFEYAVMIGDAG</sequence>
<accession>A0A7G9YH51</accession>
<evidence type="ECO:0000313" key="1">
    <source>
        <dbReference type="EMBL" id="QNO47335.1"/>
    </source>
</evidence>
<dbReference type="EMBL" id="MT631260">
    <property type="protein sequence ID" value="QNO47335.1"/>
    <property type="molecule type" value="Genomic_DNA"/>
</dbReference>
<protein>
    <recommendedName>
        <fullName evidence="2">NPCBM-associated, NEW3 domain of alpha-galactosidase</fullName>
    </recommendedName>
</protein>
<dbReference type="AlphaFoldDB" id="A0A7G9YH51"/>
<organism evidence="1">
    <name type="scientific">Candidatus Methanogaster sp. ANME-2c ERB4</name>
    <dbReference type="NCBI Taxonomy" id="2759911"/>
    <lineage>
        <taxon>Archaea</taxon>
        <taxon>Methanobacteriati</taxon>
        <taxon>Methanobacteriota</taxon>
        <taxon>Stenosarchaea group</taxon>
        <taxon>Methanomicrobia</taxon>
        <taxon>Methanosarcinales</taxon>
        <taxon>ANME-2 cluster</taxon>
        <taxon>Candidatus Methanogasteraceae</taxon>
        <taxon>Candidatus Methanogaster</taxon>
    </lineage>
</organism>